<keyword evidence="4 5" id="KW-0472">Membrane</keyword>
<evidence type="ECO:0000313" key="8">
    <source>
        <dbReference type="Proteomes" id="UP000549394"/>
    </source>
</evidence>
<evidence type="ECO:0000313" key="7">
    <source>
        <dbReference type="EMBL" id="CAD5112079.1"/>
    </source>
</evidence>
<evidence type="ECO:0000256" key="3">
    <source>
        <dbReference type="ARBA" id="ARBA00022692"/>
    </source>
</evidence>
<comment type="subcellular location">
    <subcellularLocation>
        <location evidence="1">Membrane</location>
        <topology evidence="1">Multi-pass membrane protein</topology>
    </subcellularLocation>
</comment>
<keyword evidence="6" id="KW-0813">Transport</keyword>
<accession>A0A7I8V770</accession>
<organism evidence="7 8">
    <name type="scientific">Dimorphilus gyrociliatus</name>
    <dbReference type="NCBI Taxonomy" id="2664684"/>
    <lineage>
        <taxon>Eukaryota</taxon>
        <taxon>Metazoa</taxon>
        <taxon>Spiralia</taxon>
        <taxon>Lophotrochozoa</taxon>
        <taxon>Annelida</taxon>
        <taxon>Polychaeta</taxon>
        <taxon>Polychaeta incertae sedis</taxon>
        <taxon>Dinophilidae</taxon>
        <taxon>Dimorphilus</taxon>
    </lineage>
</organism>
<evidence type="ECO:0000256" key="6">
    <source>
        <dbReference type="RuleBase" id="RU000488"/>
    </source>
</evidence>
<evidence type="ECO:0000256" key="4">
    <source>
        <dbReference type="ARBA" id="ARBA00023136"/>
    </source>
</evidence>
<reference evidence="7 8" key="1">
    <citation type="submission" date="2020-08" db="EMBL/GenBank/DDBJ databases">
        <authorList>
            <person name="Hejnol A."/>
        </authorList>
    </citation>
    <scope>NUCLEOTIDE SEQUENCE [LARGE SCALE GENOMIC DNA]</scope>
</reference>
<protein>
    <submittedName>
        <fullName evidence="7">DgyrCDS1322</fullName>
    </submittedName>
</protein>
<comment type="similarity">
    <text evidence="2 6">Belongs to the mitochondrial carrier (TC 2.A.29) family.</text>
</comment>
<comment type="caution">
    <text evidence="7">The sequence shown here is derived from an EMBL/GenBank/DDBJ whole genome shotgun (WGS) entry which is preliminary data.</text>
</comment>
<dbReference type="InterPro" id="IPR042164">
    <property type="entry name" value="SLC25A44"/>
</dbReference>
<keyword evidence="8" id="KW-1185">Reference proteome</keyword>
<dbReference type="Pfam" id="PF00153">
    <property type="entry name" value="Mito_carr"/>
    <property type="match status" value="2"/>
</dbReference>
<dbReference type="AlphaFoldDB" id="A0A7I8V770"/>
<evidence type="ECO:0000256" key="2">
    <source>
        <dbReference type="ARBA" id="ARBA00006375"/>
    </source>
</evidence>
<dbReference type="SUPFAM" id="SSF103506">
    <property type="entry name" value="Mitochondrial carrier"/>
    <property type="match status" value="1"/>
</dbReference>
<dbReference type="GO" id="GO:0009083">
    <property type="term" value="P:branched-chain amino acid catabolic process"/>
    <property type="evidence" value="ECO:0007669"/>
    <property type="project" value="InterPro"/>
</dbReference>
<dbReference type="PANTHER" id="PTHR46314:SF2">
    <property type="entry name" value="SOLUTE CARRIER FAMILY 25 MEMBER 44"/>
    <property type="match status" value="1"/>
</dbReference>
<dbReference type="InterPro" id="IPR023395">
    <property type="entry name" value="MCP_dom_sf"/>
</dbReference>
<dbReference type="PANTHER" id="PTHR46314">
    <property type="entry name" value="SOLUTE CARRIER FAMILY 25 MEMBER 44"/>
    <property type="match status" value="1"/>
</dbReference>
<sequence>MAASYEVDNIQVIELHMMNKTKYYPLTLISGFTIRSTLYPFSLIKTRIQVQKKKALYNGTFDAFSKITRNEGFRGLYKGFWISNMLIVSQMTYITTYENVRRYLADHTQLTNNKIRSFIAGGCASISAQTFVVPIDIISQHLMMLGRSSGSAEPKTASLDPLKLSLTSDNLKTRLGATKEIIQAVYRQHGVRDSLASISPAFVPRLVLQCIAAPIGGVTTALITNPMDIVRARIQVEQTRFGVTVTQLWEEERWRIFMKGLSARLVQSVTFSFFIVLGYETIKRWSLLDEYKSSVRW</sequence>
<dbReference type="Proteomes" id="UP000549394">
    <property type="component" value="Unassembled WGS sequence"/>
</dbReference>
<gene>
    <name evidence="7" type="ORF">DGYR_LOCUS1284</name>
</gene>
<dbReference type="InterPro" id="IPR018108">
    <property type="entry name" value="MCP_transmembrane"/>
</dbReference>
<evidence type="ECO:0000256" key="5">
    <source>
        <dbReference type="PROSITE-ProRule" id="PRU00282"/>
    </source>
</evidence>
<feature type="repeat" description="Solcar" evidence="5">
    <location>
        <begin position="204"/>
        <end position="285"/>
    </location>
</feature>
<name>A0A7I8V770_9ANNE</name>
<proteinExistence type="inferred from homology"/>
<dbReference type="OrthoDB" id="250329at2759"/>
<dbReference type="GO" id="GO:0016020">
    <property type="term" value="C:membrane"/>
    <property type="evidence" value="ECO:0007669"/>
    <property type="project" value="UniProtKB-SubCell"/>
</dbReference>
<keyword evidence="3 5" id="KW-0812">Transmembrane</keyword>
<dbReference type="GO" id="GO:0015658">
    <property type="term" value="F:branched-chain amino acid transmembrane transporter activity"/>
    <property type="evidence" value="ECO:0007669"/>
    <property type="project" value="InterPro"/>
</dbReference>
<dbReference type="PROSITE" id="PS50920">
    <property type="entry name" value="SOLCAR"/>
    <property type="match status" value="2"/>
</dbReference>
<evidence type="ECO:0000256" key="1">
    <source>
        <dbReference type="ARBA" id="ARBA00004141"/>
    </source>
</evidence>
<feature type="repeat" description="Solcar" evidence="5">
    <location>
        <begin position="22"/>
        <end position="103"/>
    </location>
</feature>
<dbReference type="GO" id="GO:0005739">
    <property type="term" value="C:mitochondrion"/>
    <property type="evidence" value="ECO:0007669"/>
    <property type="project" value="InterPro"/>
</dbReference>
<dbReference type="Gene3D" id="1.50.40.10">
    <property type="entry name" value="Mitochondrial carrier domain"/>
    <property type="match status" value="1"/>
</dbReference>
<dbReference type="EMBL" id="CAJFCJ010000002">
    <property type="protein sequence ID" value="CAD5112079.1"/>
    <property type="molecule type" value="Genomic_DNA"/>
</dbReference>